<dbReference type="InterPro" id="IPR001036">
    <property type="entry name" value="Acrflvin-R"/>
</dbReference>
<evidence type="ECO:0000313" key="3">
    <source>
        <dbReference type="Proteomes" id="UP000617531"/>
    </source>
</evidence>
<keyword evidence="3" id="KW-1185">Reference proteome</keyword>
<reference evidence="2" key="2">
    <citation type="submission" date="2020-09" db="EMBL/GenBank/DDBJ databases">
        <authorList>
            <person name="Sun Q."/>
            <person name="Zhou Y."/>
        </authorList>
    </citation>
    <scope>NUCLEOTIDE SEQUENCE</scope>
    <source>
        <strain evidence="2">CGMCC 1.16548</strain>
    </source>
</reference>
<dbReference type="PRINTS" id="PR00702">
    <property type="entry name" value="ACRIFLAVINRP"/>
</dbReference>
<dbReference type="RefSeq" id="WP_191284103.1">
    <property type="nucleotide sequence ID" value="NZ_BNAI01000009.1"/>
</dbReference>
<dbReference type="PANTHER" id="PTHR32063">
    <property type="match status" value="1"/>
</dbReference>
<dbReference type="Gene3D" id="3.30.70.1440">
    <property type="entry name" value="Multidrug efflux transporter AcrB pore domain"/>
    <property type="match status" value="1"/>
</dbReference>
<dbReference type="Gene3D" id="1.20.1640.10">
    <property type="entry name" value="Multidrug efflux transporter AcrB transmembrane domain"/>
    <property type="match status" value="2"/>
</dbReference>
<dbReference type="SUPFAM" id="SSF82866">
    <property type="entry name" value="Multidrug efflux transporter AcrB transmembrane domain"/>
    <property type="match status" value="2"/>
</dbReference>
<dbReference type="AlphaFoldDB" id="A0A8J3GSW3"/>
<evidence type="ECO:0000256" key="1">
    <source>
        <dbReference type="SAM" id="Phobius"/>
    </source>
</evidence>
<feature type="transmembrane region" description="Helical" evidence="1">
    <location>
        <begin position="979"/>
        <end position="1004"/>
    </location>
</feature>
<dbReference type="SUPFAM" id="SSF82693">
    <property type="entry name" value="Multidrug efflux transporter AcrB pore domain, PN1, PN2, PC1 and PC2 subdomains"/>
    <property type="match status" value="2"/>
</dbReference>
<sequence length="1025" mass="105553">MHLLSVFSLRNRALIALLTIVVGVFGGIALTSLKQELFPSVTLPQLTVISSYRGASPDVVEADVSTPIEAAIQGVDGLEATAATSGAGVSTVTASFTYGTDLARAEQKIQLALNRIEDQLPAAVDPQVVAFSLSDFPIVVLGVTSDLDADELSAILRDQTIVDISNLPGVGQATLSGASGQRVTITPDLTALAVQGLSTQAIRDALDANGVLLATGVIDEGDSELIVQAGSPLASADDISALPLLGGTGESVTIGDVADVEIVSNPVTAISRVNGDPSLTISITKNPAANTVDVANEIAAALPALSAAIGANTEFTTIFNQAPFIEQSIESLALEGVLGLTAAVLVILLFLLSVRSTLVTAISIPVSVLVTFIGMLATGYTMNVLTLGALTIAIGRVVDDSIVVIENIKRHLSLGEEKKTAILSAVREVATAITASTATTVAVFLPLALVSDVTGELFRPFALTITIALLASLLVSLTIVPVLAYWFLKAPKPTGVKESAEDELDKPNLLQRVYLPALSWTVRHPVITLGAAGAILAGTVGLVSITPTNFVGDQGQNTISVRQTLPAGSNLATIDEAAHTVEDALLDIDGVEVVQVSIGSDSASVLSLFRGGADATYSITTDPDADQEELRLELTEVLDGIEGAGELSVGSGGGGFSSDLEIDVRAADPEKLAAATEELLAGAQDLDVTAQAESNLAVTQPYLAIEVDRQKAADAGLSEIAVGGIVAEAMLPAAVGSVTIDNTVLSVYITNPNAPVTVQELRDFQIPTAFGLVPLSDLATIEEVEAPATISSERGIRTSTITVTPAVQNLAVVTPAIEQMIADADLPDGVSASVGGVAADQAEGFSQLFLALLAAILIVYTIMVATFRSLRQPLLLLVSIPFAATGALLLQIASGIPFGIASIIGLLMLVGIVVTNAIVLIDLVNQYRERGMSVVEAIRHGAARRLRPILMTALATIAALLPMAIGLTGHGGFISQPLGIIVIGGLISSTALTLLVLPALYSLVEGFSERRAAKRSTHHGAHSVG</sequence>
<feature type="transmembrane region" description="Helical" evidence="1">
    <location>
        <begin position="429"/>
        <end position="449"/>
    </location>
</feature>
<dbReference type="PANTHER" id="PTHR32063:SF0">
    <property type="entry name" value="SWARMING MOTILITY PROTEIN SWRC"/>
    <property type="match status" value="1"/>
</dbReference>
<feature type="transmembrane region" description="Helical" evidence="1">
    <location>
        <begin position="900"/>
        <end position="925"/>
    </location>
</feature>
<feature type="transmembrane region" description="Helical" evidence="1">
    <location>
        <begin position="848"/>
        <end position="867"/>
    </location>
</feature>
<protein>
    <submittedName>
        <fullName evidence="2">Multidrug transporter</fullName>
    </submittedName>
</protein>
<gene>
    <name evidence="2" type="ORF">GCM10011600_27380</name>
</gene>
<dbReference type="Gene3D" id="3.30.70.1320">
    <property type="entry name" value="Multidrug efflux transporter AcrB pore domain like"/>
    <property type="match status" value="1"/>
</dbReference>
<dbReference type="GO" id="GO:0042910">
    <property type="term" value="F:xenobiotic transmembrane transporter activity"/>
    <property type="evidence" value="ECO:0007669"/>
    <property type="project" value="TreeGrafter"/>
</dbReference>
<comment type="caution">
    <text evidence="2">The sequence shown here is derived from an EMBL/GenBank/DDBJ whole genome shotgun (WGS) entry which is preliminary data.</text>
</comment>
<proteinExistence type="predicted"/>
<dbReference type="EMBL" id="BNAI01000009">
    <property type="protein sequence ID" value="GHF24854.1"/>
    <property type="molecule type" value="Genomic_DNA"/>
</dbReference>
<keyword evidence="1" id="KW-0472">Membrane</keyword>
<feature type="transmembrane region" description="Helical" evidence="1">
    <location>
        <begin position="946"/>
        <end position="967"/>
    </location>
</feature>
<keyword evidence="1" id="KW-1133">Transmembrane helix</keyword>
<organism evidence="2 3">
    <name type="scientific">Pseudolysinimonas yzui</name>
    <dbReference type="NCBI Taxonomy" id="2708254"/>
    <lineage>
        <taxon>Bacteria</taxon>
        <taxon>Bacillati</taxon>
        <taxon>Actinomycetota</taxon>
        <taxon>Actinomycetes</taxon>
        <taxon>Micrococcales</taxon>
        <taxon>Microbacteriaceae</taxon>
        <taxon>Pseudolysinimonas</taxon>
    </lineage>
</organism>
<keyword evidence="1" id="KW-0812">Transmembrane</keyword>
<dbReference type="InterPro" id="IPR027463">
    <property type="entry name" value="AcrB_DN_DC_subdom"/>
</dbReference>
<dbReference type="SUPFAM" id="SSF82714">
    <property type="entry name" value="Multidrug efflux transporter AcrB TolC docking domain, DN and DC subdomains"/>
    <property type="match status" value="2"/>
</dbReference>
<feature type="transmembrane region" description="Helical" evidence="1">
    <location>
        <begin position="358"/>
        <end position="378"/>
    </location>
</feature>
<feature type="transmembrane region" description="Helical" evidence="1">
    <location>
        <begin position="461"/>
        <end position="488"/>
    </location>
</feature>
<accession>A0A8J3GSW3</accession>
<name>A0A8J3GSW3_9MICO</name>
<dbReference type="Pfam" id="PF00873">
    <property type="entry name" value="ACR_tran"/>
    <property type="match status" value="1"/>
</dbReference>
<evidence type="ECO:0000313" key="2">
    <source>
        <dbReference type="EMBL" id="GHF24854.1"/>
    </source>
</evidence>
<feature type="transmembrane region" description="Helical" evidence="1">
    <location>
        <begin position="874"/>
        <end position="894"/>
    </location>
</feature>
<feature type="transmembrane region" description="Helical" evidence="1">
    <location>
        <begin position="332"/>
        <end position="351"/>
    </location>
</feature>
<dbReference type="Proteomes" id="UP000617531">
    <property type="component" value="Unassembled WGS sequence"/>
</dbReference>
<dbReference type="GO" id="GO:0005886">
    <property type="term" value="C:plasma membrane"/>
    <property type="evidence" value="ECO:0007669"/>
    <property type="project" value="TreeGrafter"/>
</dbReference>
<feature type="transmembrane region" description="Helical" evidence="1">
    <location>
        <begin position="12"/>
        <end position="33"/>
    </location>
</feature>
<dbReference type="Gene3D" id="3.30.2090.10">
    <property type="entry name" value="Multidrug efflux transporter AcrB TolC docking domain, DN and DC subdomains"/>
    <property type="match status" value="2"/>
</dbReference>
<dbReference type="Gene3D" id="3.30.70.1430">
    <property type="entry name" value="Multidrug efflux transporter AcrB pore domain"/>
    <property type="match status" value="2"/>
</dbReference>
<reference evidence="2" key="1">
    <citation type="journal article" date="2014" name="Int. J. Syst. Evol. Microbiol.">
        <title>Complete genome sequence of Corynebacterium casei LMG S-19264T (=DSM 44701T), isolated from a smear-ripened cheese.</title>
        <authorList>
            <consortium name="US DOE Joint Genome Institute (JGI-PGF)"/>
            <person name="Walter F."/>
            <person name="Albersmeier A."/>
            <person name="Kalinowski J."/>
            <person name="Ruckert C."/>
        </authorList>
    </citation>
    <scope>NUCLEOTIDE SEQUENCE</scope>
    <source>
        <strain evidence="2">CGMCC 1.16548</strain>
    </source>
</reference>